<name>H8N1D7_CORCM</name>
<dbReference type="eggNOG" id="COG2319">
    <property type="taxonomic scope" value="Bacteria"/>
</dbReference>
<gene>
    <name evidence="5" type="ordered locus">COCOR_01745</name>
</gene>
<accession>H8N1D7</accession>
<feature type="repeat" description="WD" evidence="3">
    <location>
        <begin position="552"/>
        <end position="586"/>
    </location>
</feature>
<dbReference type="PRINTS" id="PR00320">
    <property type="entry name" value="GPROTEINBRPT"/>
</dbReference>
<dbReference type="AlphaFoldDB" id="H8N1D7"/>
<dbReference type="InterPro" id="IPR001680">
    <property type="entry name" value="WD40_rpt"/>
</dbReference>
<dbReference type="EMBL" id="CP003389">
    <property type="protein sequence ID" value="AFE04265.1"/>
    <property type="molecule type" value="Genomic_DNA"/>
</dbReference>
<feature type="repeat" description="WD" evidence="3">
    <location>
        <begin position="170"/>
        <end position="211"/>
    </location>
</feature>
<protein>
    <submittedName>
        <fullName evidence="5">Uncharacterized protein</fullName>
    </submittedName>
</protein>
<feature type="repeat" description="WD" evidence="3">
    <location>
        <begin position="339"/>
        <end position="370"/>
    </location>
</feature>
<dbReference type="PROSITE" id="PS50082">
    <property type="entry name" value="WD_REPEATS_2"/>
    <property type="match status" value="11"/>
</dbReference>
<reference evidence="5 6" key="1">
    <citation type="journal article" date="2012" name="J. Bacteriol.">
        <title>Complete Genome Sequence of the Fruiting Myxobacterium Corallococcus coralloides DSM 2259.</title>
        <authorList>
            <person name="Huntley S."/>
            <person name="Zhang Y."/>
            <person name="Treuner-Lange A."/>
            <person name="Kneip S."/>
            <person name="Sensen C.W."/>
            <person name="Sogaard-Andersen L."/>
        </authorList>
    </citation>
    <scope>NUCLEOTIDE SEQUENCE [LARGE SCALE GENOMIC DNA]</scope>
    <source>
        <strain evidence="6">ATCC 25202 / DSM 2259 / NBRC 100086 / M2</strain>
    </source>
</reference>
<evidence type="ECO:0000256" key="1">
    <source>
        <dbReference type="ARBA" id="ARBA00022574"/>
    </source>
</evidence>
<feature type="chain" id="PRO_5003615863" evidence="4">
    <location>
        <begin position="18"/>
        <end position="700"/>
    </location>
</feature>
<feature type="repeat" description="WD" evidence="3">
    <location>
        <begin position="211"/>
        <end position="252"/>
    </location>
</feature>
<dbReference type="Pfam" id="PF00400">
    <property type="entry name" value="WD40"/>
    <property type="match status" value="10"/>
</dbReference>
<dbReference type="PANTHER" id="PTHR19848">
    <property type="entry name" value="WD40 REPEAT PROTEIN"/>
    <property type="match status" value="1"/>
</dbReference>
<dbReference type="SUPFAM" id="SSF50978">
    <property type="entry name" value="WD40 repeat-like"/>
    <property type="match status" value="2"/>
</dbReference>
<dbReference type="PRINTS" id="PR00319">
    <property type="entry name" value="GPROTEINB"/>
</dbReference>
<reference evidence="6" key="2">
    <citation type="submission" date="2012-03" db="EMBL/GenBank/DDBJ databases">
        <title>Genome sequence of the fruiting myxobacterium Corallococcus coralloides DSM 2259.</title>
        <authorList>
            <person name="Huntley S."/>
            <person name="Zhang Y."/>
            <person name="Treuner-Lange A."/>
            <person name="Sensen C.W."/>
            <person name="Sogaard-Andersen L."/>
        </authorList>
    </citation>
    <scope>NUCLEOTIDE SEQUENCE [LARGE SCALE GENOMIC DNA]</scope>
    <source>
        <strain evidence="6">ATCC 25202 / DSM 2259 / NBRC 100086 / M2</strain>
    </source>
</reference>
<dbReference type="InParanoid" id="H8N1D7"/>
<dbReference type="PROSITE" id="PS00678">
    <property type="entry name" value="WD_REPEATS_1"/>
    <property type="match status" value="5"/>
</dbReference>
<feature type="repeat" description="WD" evidence="3">
    <location>
        <begin position="587"/>
        <end position="628"/>
    </location>
</feature>
<evidence type="ECO:0000313" key="5">
    <source>
        <dbReference type="EMBL" id="AFE04265.1"/>
    </source>
</evidence>
<feature type="repeat" description="WD" evidence="3">
    <location>
        <begin position="504"/>
        <end position="545"/>
    </location>
</feature>
<proteinExistence type="predicted"/>
<dbReference type="InterPro" id="IPR036322">
    <property type="entry name" value="WD40_repeat_dom_sf"/>
</dbReference>
<feature type="signal peptide" evidence="4">
    <location>
        <begin position="1"/>
        <end position="17"/>
    </location>
</feature>
<dbReference type="KEGG" id="ccx:COCOR_01745"/>
<organism evidence="5 6">
    <name type="scientific">Corallococcus coralloides (strain ATCC 25202 / DSM 2259 / NBRC 100086 / M2)</name>
    <name type="common">Myxococcus coralloides</name>
    <dbReference type="NCBI Taxonomy" id="1144275"/>
    <lineage>
        <taxon>Bacteria</taxon>
        <taxon>Pseudomonadati</taxon>
        <taxon>Myxococcota</taxon>
        <taxon>Myxococcia</taxon>
        <taxon>Myxococcales</taxon>
        <taxon>Cystobacterineae</taxon>
        <taxon>Myxococcaceae</taxon>
        <taxon>Corallococcus</taxon>
    </lineage>
</organism>
<dbReference type="InterPro" id="IPR015943">
    <property type="entry name" value="WD40/YVTN_repeat-like_dom_sf"/>
</dbReference>
<evidence type="ECO:0000256" key="3">
    <source>
        <dbReference type="PROSITE-ProRule" id="PRU00221"/>
    </source>
</evidence>
<feature type="repeat" description="WD" evidence="3">
    <location>
        <begin position="128"/>
        <end position="169"/>
    </location>
</feature>
<dbReference type="RefSeq" id="WP_014394591.1">
    <property type="nucleotide sequence ID" value="NC_017030.1"/>
</dbReference>
<dbReference type="CDD" id="cd00200">
    <property type="entry name" value="WD40"/>
    <property type="match status" value="2"/>
</dbReference>
<feature type="repeat" description="WD" evidence="3">
    <location>
        <begin position="93"/>
        <end position="127"/>
    </location>
</feature>
<evidence type="ECO:0000256" key="4">
    <source>
        <dbReference type="SAM" id="SignalP"/>
    </source>
</evidence>
<sequence length="700" mass="75588">MRWWCLMLLLASCSAHRSSGGGVPDEANARDLRARIHEARGEAAAESRQWSVAAASFALARASRDSLTAQWGQGQAVDRASTLRWSKRIQGSVLALAFTPDGRVLASGHYDSVVRLWDVERGELLAELKGHTAEVHAVAFSPDGRWLASAGRPGELRVWDWRQGKPHAVIPGHTDVVLGLAFSPDGRRLASGGLDKAVRVWDFETGAEQLRFEHDDYVLAVAFSPDGRRLLSTSADRSARLWDLESRKELHRLVGHAERVVAGAFSSDGQRIMTAAGDRAVRFWDARSGQLTDVFRNTGDVSVAAIDSGFQLLVQGGWEGRVQLVDGHEGHGGALLERMDAHHAAVMSVALSPDGRTFASGGMDGVLDVWRRPEFPAQVLLRGPDVWVEALAFSQDRELMTGSEEGWRRWRIAEGRELRPEVGGTESAVSLAVSPDRERIAVGTLKGKALVLDARSGRVLLELPGGNGSVRAVAFSPDGALLAVAGDPDIQLWSVADSRPVGLLQGHTARVWALAFDSTGRRLASGSKDTTVRTWDVERRQPLLRLDMGEPVRAVAFTPSEPHLVTAGMRQPLRVWDVTEGRLLKTLGEKTVGVLALAMSPDGRFLASSGMEAGVKVWGLPSGEPLGTLTGQQGFVAALAFSPDGAFLVSAASDRKLQLNRFDSVAHPPPAGAGIDELLRRYGLVWDEARFRLTPSAGSD</sequence>
<keyword evidence="1 3" id="KW-0853">WD repeat</keyword>
<dbReference type="Proteomes" id="UP000007587">
    <property type="component" value="Chromosome"/>
</dbReference>
<dbReference type="InterPro" id="IPR019775">
    <property type="entry name" value="WD40_repeat_CS"/>
</dbReference>
<dbReference type="PROSITE" id="PS50294">
    <property type="entry name" value="WD_REPEATS_REGION"/>
    <property type="match status" value="7"/>
</dbReference>
<dbReference type="SMART" id="SM00320">
    <property type="entry name" value="WD40"/>
    <property type="match status" value="14"/>
</dbReference>
<keyword evidence="2" id="KW-0677">Repeat</keyword>
<keyword evidence="4" id="KW-0732">Signal</keyword>
<dbReference type="PANTHER" id="PTHR19848:SF8">
    <property type="entry name" value="F-BOX AND WD REPEAT DOMAIN CONTAINING 7"/>
    <property type="match status" value="1"/>
</dbReference>
<dbReference type="InterPro" id="IPR001632">
    <property type="entry name" value="WD40_G-protein_beta-like"/>
</dbReference>
<dbReference type="STRING" id="1144275.COCOR_01745"/>
<evidence type="ECO:0000313" key="6">
    <source>
        <dbReference type="Proteomes" id="UP000007587"/>
    </source>
</evidence>
<dbReference type="HOGENOM" id="CLU_000288_57_32_7"/>
<keyword evidence="6" id="KW-1185">Reference proteome</keyword>
<evidence type="ECO:0000256" key="2">
    <source>
        <dbReference type="ARBA" id="ARBA00022737"/>
    </source>
</evidence>
<feature type="repeat" description="WD" evidence="3">
    <location>
        <begin position="253"/>
        <end position="294"/>
    </location>
</feature>
<dbReference type="InterPro" id="IPR020472">
    <property type="entry name" value="WD40_PAC1"/>
</dbReference>
<feature type="repeat" description="WD" evidence="3">
    <location>
        <begin position="463"/>
        <end position="503"/>
    </location>
</feature>
<dbReference type="OrthoDB" id="9765809at2"/>
<dbReference type="Gene3D" id="2.130.10.10">
    <property type="entry name" value="YVTN repeat-like/Quinoprotein amine dehydrogenase"/>
    <property type="match status" value="4"/>
</dbReference>
<feature type="repeat" description="WD" evidence="3">
    <location>
        <begin position="629"/>
        <end position="659"/>
    </location>
</feature>